<feature type="chain" id="PRO_5020436775" evidence="1">
    <location>
        <begin position="26"/>
        <end position="434"/>
    </location>
</feature>
<gene>
    <name evidence="2" type="ORF">EYD46_13135</name>
</gene>
<organism evidence="2 3">
    <name type="scientific">Hyunsoonleella pacifica</name>
    <dbReference type="NCBI Taxonomy" id="1080224"/>
    <lineage>
        <taxon>Bacteria</taxon>
        <taxon>Pseudomonadati</taxon>
        <taxon>Bacteroidota</taxon>
        <taxon>Flavobacteriia</taxon>
        <taxon>Flavobacteriales</taxon>
        <taxon>Flavobacteriaceae</taxon>
    </lineage>
</organism>
<sequence length="434" mass="48787">MIVISRYKSILVILLLVCSSLQSLAQTKFKVESLNFEGLKKTKASFLTRIAKVKAGQETDSVVVVTDIERFKRLDGIAFADYKVESVGNAGYKITYIVEENFSIIPGIRAGQAADDSFSYRFSAFEFNGLGRNIIFGGFFKKEVFNAFGVFLEHPYLFTNKLGLGVNYMDDSTQQPIFFDPNAIDNGTDYVFTNKGFETILFYELNFNNRFEFGVRTSDESYVLLSDDDDVESINSAEPSIRRTAFRGSHEYVDIDIEYQNVSGFRNLFETTVFSDSNTLLQTDFIINNTTQYFKRIGSKGNFASQLQLQFSNPIENSAFAPLVIDNQLNTRGVGNITDRGSAIVALNSEYRHTLLEKGWFVLQGNGFLDVSGVQRPDANFGDVFSQNTTRVYSGLGVRFIHKYIFNAVLRFDYGINVTGNGANGFVFGIGQYF</sequence>
<name>A0A4Q9FL34_9FLAO</name>
<dbReference type="AlphaFoldDB" id="A0A4Q9FL34"/>
<dbReference type="EMBL" id="SIRS01000005">
    <property type="protein sequence ID" value="TBN14511.1"/>
    <property type="molecule type" value="Genomic_DNA"/>
</dbReference>
<protein>
    <submittedName>
        <fullName evidence="2">Outer membrane protein assembly factor</fullName>
    </submittedName>
</protein>
<comment type="caution">
    <text evidence="2">The sequence shown here is derived from an EMBL/GenBank/DDBJ whole genome shotgun (WGS) entry which is preliminary data.</text>
</comment>
<keyword evidence="1" id="KW-0732">Signal</keyword>
<evidence type="ECO:0000313" key="3">
    <source>
        <dbReference type="Proteomes" id="UP000292372"/>
    </source>
</evidence>
<feature type="signal peptide" evidence="1">
    <location>
        <begin position="1"/>
        <end position="25"/>
    </location>
</feature>
<evidence type="ECO:0000313" key="2">
    <source>
        <dbReference type="EMBL" id="TBN14511.1"/>
    </source>
</evidence>
<accession>A0A4Q9FL34</accession>
<dbReference type="RefSeq" id="WP_130937633.1">
    <property type="nucleotide sequence ID" value="NZ_BMEE01000002.1"/>
</dbReference>
<reference evidence="2 3" key="1">
    <citation type="journal article" date="2015" name="Int. J. Syst. Evol. Microbiol.">
        <title>Hyunsoonleella pacifica sp. nov., isolated from seawater of South Pacific Gyre.</title>
        <authorList>
            <person name="Gao X."/>
            <person name="Zhang Z."/>
            <person name="Dai X."/>
            <person name="Zhang X.H."/>
        </authorList>
    </citation>
    <scope>NUCLEOTIDE SEQUENCE [LARGE SCALE GENOMIC DNA]</scope>
    <source>
        <strain evidence="2 3">SW033</strain>
    </source>
</reference>
<dbReference type="Proteomes" id="UP000292372">
    <property type="component" value="Unassembled WGS sequence"/>
</dbReference>
<proteinExistence type="predicted"/>
<dbReference type="OrthoDB" id="1490006at2"/>
<evidence type="ECO:0000256" key="1">
    <source>
        <dbReference type="SAM" id="SignalP"/>
    </source>
</evidence>
<keyword evidence="3" id="KW-1185">Reference proteome</keyword>